<feature type="region of interest" description="Disordered" evidence="7">
    <location>
        <begin position="425"/>
        <end position="448"/>
    </location>
</feature>
<dbReference type="InterPro" id="IPR015915">
    <property type="entry name" value="Kelch-typ_b-propeller"/>
</dbReference>
<proteinExistence type="predicted"/>
<evidence type="ECO:0000256" key="2">
    <source>
        <dbReference type="ARBA" id="ARBA00022441"/>
    </source>
</evidence>
<dbReference type="InterPro" id="IPR006652">
    <property type="entry name" value="Kelch_1"/>
</dbReference>
<evidence type="ECO:0000313" key="8">
    <source>
        <dbReference type="EMBL" id="KZV91323.1"/>
    </source>
</evidence>
<dbReference type="EMBL" id="KV426029">
    <property type="protein sequence ID" value="KZV91323.1"/>
    <property type="molecule type" value="Genomic_DNA"/>
</dbReference>
<dbReference type="GO" id="GO:0061245">
    <property type="term" value="P:establishment or maintenance of bipolar cell polarity"/>
    <property type="evidence" value="ECO:0007669"/>
    <property type="project" value="TreeGrafter"/>
</dbReference>
<feature type="region of interest" description="Disordered" evidence="7">
    <location>
        <begin position="760"/>
        <end position="783"/>
    </location>
</feature>
<dbReference type="GO" id="GO:0051285">
    <property type="term" value="C:cell cortex of cell tip"/>
    <property type="evidence" value="ECO:0007669"/>
    <property type="project" value="TreeGrafter"/>
</dbReference>
<dbReference type="SUPFAM" id="SSF117281">
    <property type="entry name" value="Kelch motif"/>
    <property type="match status" value="1"/>
</dbReference>
<dbReference type="InParanoid" id="A0A165H1P6"/>
<organism evidence="8 9">
    <name type="scientific">Exidia glandulosa HHB12029</name>
    <dbReference type="NCBI Taxonomy" id="1314781"/>
    <lineage>
        <taxon>Eukaryota</taxon>
        <taxon>Fungi</taxon>
        <taxon>Dikarya</taxon>
        <taxon>Basidiomycota</taxon>
        <taxon>Agaricomycotina</taxon>
        <taxon>Agaricomycetes</taxon>
        <taxon>Auriculariales</taxon>
        <taxon>Exidiaceae</taxon>
        <taxon>Exidia</taxon>
    </lineage>
</organism>
<feature type="compositionally biased region" description="Low complexity" evidence="7">
    <location>
        <begin position="34"/>
        <end position="47"/>
    </location>
</feature>
<evidence type="ECO:0000256" key="1">
    <source>
        <dbReference type="ARBA" id="ARBA00004496"/>
    </source>
</evidence>
<evidence type="ECO:0008006" key="10">
    <source>
        <dbReference type="Google" id="ProtNLM"/>
    </source>
</evidence>
<feature type="region of interest" description="Disordered" evidence="7">
    <location>
        <begin position="497"/>
        <end position="568"/>
    </location>
</feature>
<comment type="subcellular location">
    <subcellularLocation>
        <location evidence="1">Cytoplasm</location>
    </subcellularLocation>
</comment>
<feature type="region of interest" description="Disordered" evidence="7">
    <location>
        <begin position="1"/>
        <end position="81"/>
    </location>
</feature>
<name>A0A165H1P6_EXIGL</name>
<feature type="coiled-coil region" evidence="6">
    <location>
        <begin position="679"/>
        <end position="709"/>
    </location>
</feature>
<feature type="region of interest" description="Disordered" evidence="7">
    <location>
        <begin position="1373"/>
        <end position="1414"/>
    </location>
</feature>
<gene>
    <name evidence="8" type="ORF">EXIGLDRAFT_615741</name>
</gene>
<feature type="region of interest" description="Disordered" evidence="7">
    <location>
        <begin position="1127"/>
        <end position="1160"/>
    </location>
</feature>
<dbReference type="OrthoDB" id="45365at2759"/>
<feature type="region of interest" description="Disordered" evidence="7">
    <location>
        <begin position="1225"/>
        <end position="1265"/>
    </location>
</feature>
<evidence type="ECO:0000256" key="6">
    <source>
        <dbReference type="SAM" id="Coils"/>
    </source>
</evidence>
<feature type="compositionally biased region" description="Low complexity" evidence="7">
    <location>
        <begin position="54"/>
        <end position="81"/>
    </location>
</feature>
<keyword evidence="5 6" id="KW-0175">Coiled coil</keyword>
<evidence type="ECO:0000256" key="7">
    <source>
        <dbReference type="SAM" id="MobiDB-lite"/>
    </source>
</evidence>
<keyword evidence="4" id="KW-0677">Repeat</keyword>
<evidence type="ECO:0000256" key="4">
    <source>
        <dbReference type="ARBA" id="ARBA00022737"/>
    </source>
</evidence>
<keyword evidence="9" id="KW-1185">Reference proteome</keyword>
<dbReference type="Gene3D" id="2.120.10.80">
    <property type="entry name" value="Kelch-type beta propeller"/>
    <property type="match status" value="2"/>
</dbReference>
<evidence type="ECO:0000256" key="5">
    <source>
        <dbReference type="ARBA" id="ARBA00023054"/>
    </source>
</evidence>
<dbReference type="STRING" id="1314781.A0A165H1P6"/>
<feature type="compositionally biased region" description="Basic and acidic residues" evidence="7">
    <location>
        <begin position="1379"/>
        <end position="1395"/>
    </location>
</feature>
<reference evidence="8 9" key="1">
    <citation type="journal article" date="2016" name="Mol. Biol. Evol.">
        <title>Comparative Genomics of Early-Diverging Mushroom-Forming Fungi Provides Insights into the Origins of Lignocellulose Decay Capabilities.</title>
        <authorList>
            <person name="Nagy L.G."/>
            <person name="Riley R."/>
            <person name="Tritt A."/>
            <person name="Adam C."/>
            <person name="Daum C."/>
            <person name="Floudas D."/>
            <person name="Sun H."/>
            <person name="Yadav J.S."/>
            <person name="Pangilinan J."/>
            <person name="Larsson K.H."/>
            <person name="Matsuura K."/>
            <person name="Barry K."/>
            <person name="Labutti K."/>
            <person name="Kuo R."/>
            <person name="Ohm R.A."/>
            <person name="Bhattacharya S.S."/>
            <person name="Shirouzu T."/>
            <person name="Yoshinaga Y."/>
            <person name="Martin F.M."/>
            <person name="Grigoriev I.V."/>
            <person name="Hibbett D.S."/>
        </authorList>
    </citation>
    <scope>NUCLEOTIDE SEQUENCE [LARGE SCALE GENOMIC DNA]</scope>
    <source>
        <strain evidence="8 9">HHB12029</strain>
    </source>
</reference>
<accession>A0A165H1P6</accession>
<sequence>MGQDPRQQRRGDEERYASPRTPLTARSDPPRPSPVQQQQYSQSNQGSTRSQSGAPKQQVQQQQQQPAGQQQAQQPQQQRQPTFPWQTVRLVAGPPVVFPRPGVAQPTTVSPLPFPRYGHSLPATSNAAGELYLFGGLVREAVRDDLYCINTKDLTVKLVSTIGEVPSPRVGHASALVSSVLIVWGGDTNSKAGPGEPQDDSLYLLNLVTSEWTKVTTPDPTPVGRYGHAVTMVGTKFYVFGGQADLEFLNDLWAFDLSSLRASAPTWDLVWPAQGNEPPPRRTGHVCVTHQEKIYVFGGTDGKFHYNDTWVFDVTTRMWSELTCIGFIPAAREGHAAALVDDVIYIFGGRGVDGKDLNDLAAFKISNSRWFTFTRMGDPPSGRSGHAMASVNGRVFVLGGESSFDSTRDENPAIVHVLETRHIRYPDASQPPQAGVPPPGKQPGRRPSAQALIERERAMSPGSTGLSDTEDIRRQMAASPPNAGGRVANGQPAMQSFAVPAKTKGAPVRPRRDGDEAYGMSDTEGSPAPAAERARSPDAGRGGARSPSQLGPARAVSPTQGMNGAPNAAQRVRNGISNANARSPSPVVERAIPPADAFRYAKTGGATSPVAGRPGSTGNVAADLVRDLRTKEGELDGMRRREAWLRAALSRAKKEGFVLMDVDPEEGQEVVEDYANEDMKRVSEAVLKLKQERAKIQALVVENARAASERVADADRVRAAALQEAAFARAKLAAYEAGQGAEVAKLERERAAELERQLAAAAGERSTQERRANEAQDQLGLQTRLREQAESRAAEALRRADSLEEAYERIRREHSDLRERHDAHAITVREQSERLVEHASLVSQLTADHSTAESQLEELRISRDEHVAALEQAQKALSAAAQRSDEMEAHWARARDEVARLQAEVHELRGELEQRISDAENAAARLEEVENNWAKEREEADHLRAFTNDSLTKLLDSHRDLRADEDRTSRGHTEKLSAMEMESTSLRKMLKEAGQRVTEAQTALQEQQRRAGTLETEQSSLRAQLVSVRAQLSAALADAGRTRSELSLKESEVQDKVRQAADAEMRLTLFRSYLSDSGIIVDEEEIASKGGDHPVRVQELESKLEERTRAYEQAVRDLERVKRARDEMENEAGALSSQLDRLRSSQSPGSNESGSEGRVVAAERKLAEAEQAHRERLTQMEGDYQTAVNYAKGTEKMLRRLKDELHKQRGVNTDLQNELKMYRAASPTDGSMRSGSRSVNGRGTPLSTEDSVTLSDAQRQNQRLISENADLSRRLETLQRDLEQLRDQLAATQRDADARLSHMEELEDEIRKLERDLEQARNAGDAAVVERLHKQNEALQRENEELTHRVGLLLEVDHATYGRARPISGVSFRRVSGSSDEHDLDDWRPTDRPLSDFDDDLDHPPFVEPTRSRS</sequence>
<evidence type="ECO:0000256" key="3">
    <source>
        <dbReference type="ARBA" id="ARBA00022490"/>
    </source>
</evidence>
<protein>
    <recommendedName>
        <fullName evidence="10">Galactose oxidase</fullName>
    </recommendedName>
</protein>
<dbReference type="PANTHER" id="PTHR23244">
    <property type="entry name" value="KELCH REPEAT DOMAIN"/>
    <property type="match status" value="1"/>
</dbReference>
<evidence type="ECO:0000313" key="9">
    <source>
        <dbReference type="Proteomes" id="UP000077266"/>
    </source>
</evidence>
<feature type="compositionally biased region" description="Polar residues" evidence="7">
    <location>
        <begin position="1228"/>
        <end position="1265"/>
    </location>
</feature>
<keyword evidence="3" id="KW-0963">Cytoplasm</keyword>
<feature type="coiled-coil region" evidence="6">
    <location>
        <begin position="990"/>
        <end position="1024"/>
    </location>
</feature>
<dbReference type="FunFam" id="2.120.10.80:FF:000049">
    <property type="entry name" value="Cell polarity protein (Tea1)"/>
    <property type="match status" value="1"/>
</dbReference>
<dbReference type="Proteomes" id="UP000077266">
    <property type="component" value="Unassembled WGS sequence"/>
</dbReference>
<keyword evidence="2" id="KW-0880">Kelch repeat</keyword>
<dbReference type="Pfam" id="PF24681">
    <property type="entry name" value="Kelch_KLHDC2_KLHL20_DRC7"/>
    <property type="match status" value="1"/>
</dbReference>
<feature type="compositionally biased region" description="Basic and acidic residues" evidence="7">
    <location>
        <begin position="1"/>
        <end position="17"/>
    </location>
</feature>
<dbReference type="PANTHER" id="PTHR23244:SF456">
    <property type="entry name" value="MULTIPLE EPIDERMAL GROWTH FACTOR-LIKE DOMAINS PROTEIN 8"/>
    <property type="match status" value="1"/>
</dbReference>
<dbReference type="SMART" id="SM00612">
    <property type="entry name" value="Kelch"/>
    <property type="match status" value="3"/>
</dbReference>
<feature type="compositionally biased region" description="Low complexity" evidence="7">
    <location>
        <begin position="1135"/>
        <end position="1157"/>
    </location>
</feature>